<dbReference type="Pfam" id="PF13391">
    <property type="entry name" value="HNH_2"/>
    <property type="match status" value="1"/>
</dbReference>
<evidence type="ECO:0000259" key="1">
    <source>
        <dbReference type="Pfam" id="PF13391"/>
    </source>
</evidence>
<dbReference type="OrthoDB" id="2142759at2759"/>
<organism evidence="2 3">
    <name type="scientific">Russula ochroleuca</name>
    <dbReference type="NCBI Taxonomy" id="152965"/>
    <lineage>
        <taxon>Eukaryota</taxon>
        <taxon>Fungi</taxon>
        <taxon>Dikarya</taxon>
        <taxon>Basidiomycota</taxon>
        <taxon>Agaricomycotina</taxon>
        <taxon>Agaricomycetes</taxon>
        <taxon>Russulales</taxon>
        <taxon>Russulaceae</taxon>
        <taxon>Russula</taxon>
    </lineage>
</organism>
<reference evidence="2" key="2">
    <citation type="journal article" date="2020" name="Nat. Commun.">
        <title>Large-scale genome sequencing of mycorrhizal fungi provides insights into the early evolution of symbiotic traits.</title>
        <authorList>
            <person name="Miyauchi S."/>
            <person name="Kiss E."/>
            <person name="Kuo A."/>
            <person name="Drula E."/>
            <person name="Kohler A."/>
            <person name="Sanchez-Garcia M."/>
            <person name="Morin E."/>
            <person name="Andreopoulos B."/>
            <person name="Barry K.W."/>
            <person name="Bonito G."/>
            <person name="Buee M."/>
            <person name="Carver A."/>
            <person name="Chen C."/>
            <person name="Cichocki N."/>
            <person name="Clum A."/>
            <person name="Culley D."/>
            <person name="Crous P.W."/>
            <person name="Fauchery L."/>
            <person name="Girlanda M."/>
            <person name="Hayes R.D."/>
            <person name="Keri Z."/>
            <person name="LaButti K."/>
            <person name="Lipzen A."/>
            <person name="Lombard V."/>
            <person name="Magnuson J."/>
            <person name="Maillard F."/>
            <person name="Murat C."/>
            <person name="Nolan M."/>
            <person name="Ohm R.A."/>
            <person name="Pangilinan J."/>
            <person name="Pereira M.F."/>
            <person name="Perotto S."/>
            <person name="Peter M."/>
            <person name="Pfister S."/>
            <person name="Riley R."/>
            <person name="Sitrit Y."/>
            <person name="Stielow J.B."/>
            <person name="Szollosi G."/>
            <person name="Zifcakova L."/>
            <person name="Stursova M."/>
            <person name="Spatafora J.W."/>
            <person name="Tedersoo L."/>
            <person name="Vaario L.M."/>
            <person name="Yamada A."/>
            <person name="Yan M."/>
            <person name="Wang P."/>
            <person name="Xu J."/>
            <person name="Bruns T."/>
            <person name="Baldrian P."/>
            <person name="Vilgalys R."/>
            <person name="Dunand C."/>
            <person name="Henrissat B."/>
            <person name="Grigoriev I.V."/>
            <person name="Hibbett D."/>
            <person name="Nagy L.G."/>
            <person name="Martin F.M."/>
        </authorList>
    </citation>
    <scope>NUCLEOTIDE SEQUENCE</scope>
    <source>
        <strain evidence="2">Prilba</strain>
    </source>
</reference>
<gene>
    <name evidence="2" type="ORF">DFH94DRAFT_691288</name>
</gene>
<sequence length="318" mass="36072">MSSPAPQLQRRNVEVFDSGGAVIAGFWQYGTLQWDEFYKYLVPFIIASTDWSIFRYRPNRHQRGVLCPPGTGIVKPGYYILLSTTGEPTRVGLKSIPLLVRPPGSNTPPTPSHEPHYGIRARTRDGQCLVTGVTTQSICRLGVAHIFPRIYDTEWTHKGYPSKITDQADEASMGGSLKIDSVQNLITLRYDLRCAWDNYEFGIDPNNNYRITAFLNGNADCNGLHLKLDHIHDPTLRPLDELFTEHLMQCLFKFVIGPVEREWSWDECEVALDAFDLSDTGVWGTREGKELLEVMLADRLFDHRLSQLIPDDTSRTIS</sequence>
<reference evidence="2" key="1">
    <citation type="submission" date="2019-10" db="EMBL/GenBank/DDBJ databases">
        <authorList>
            <consortium name="DOE Joint Genome Institute"/>
            <person name="Kuo A."/>
            <person name="Miyauchi S."/>
            <person name="Kiss E."/>
            <person name="Drula E."/>
            <person name="Kohler A."/>
            <person name="Sanchez-Garcia M."/>
            <person name="Andreopoulos B."/>
            <person name="Barry K.W."/>
            <person name="Bonito G."/>
            <person name="Buee M."/>
            <person name="Carver A."/>
            <person name="Chen C."/>
            <person name="Cichocki N."/>
            <person name="Clum A."/>
            <person name="Culley D."/>
            <person name="Crous P.W."/>
            <person name="Fauchery L."/>
            <person name="Girlanda M."/>
            <person name="Hayes R."/>
            <person name="Keri Z."/>
            <person name="LaButti K."/>
            <person name="Lipzen A."/>
            <person name="Lombard V."/>
            <person name="Magnuson J."/>
            <person name="Maillard F."/>
            <person name="Morin E."/>
            <person name="Murat C."/>
            <person name="Nolan M."/>
            <person name="Ohm R."/>
            <person name="Pangilinan J."/>
            <person name="Pereira M."/>
            <person name="Perotto S."/>
            <person name="Peter M."/>
            <person name="Riley R."/>
            <person name="Sitrit Y."/>
            <person name="Stielow B."/>
            <person name="Szollosi G."/>
            <person name="Zifcakova L."/>
            <person name="Stursova M."/>
            <person name="Spatafora J.W."/>
            <person name="Tedersoo L."/>
            <person name="Vaario L.-M."/>
            <person name="Yamada A."/>
            <person name="Yan M."/>
            <person name="Wang P."/>
            <person name="Xu J."/>
            <person name="Bruns T."/>
            <person name="Baldrian P."/>
            <person name="Vilgalys R."/>
            <person name="Henrissat B."/>
            <person name="Grigoriev I.V."/>
            <person name="Hibbett D."/>
            <person name="Nagy L.G."/>
            <person name="Martin F.M."/>
        </authorList>
    </citation>
    <scope>NUCLEOTIDE SEQUENCE</scope>
    <source>
        <strain evidence="2">Prilba</strain>
    </source>
</reference>
<proteinExistence type="predicted"/>
<feature type="domain" description="HNH nuclease" evidence="1">
    <location>
        <begin position="128"/>
        <end position="204"/>
    </location>
</feature>
<accession>A0A9P5T9X4</accession>
<dbReference type="EMBL" id="WHVB01000006">
    <property type="protein sequence ID" value="KAF8481642.1"/>
    <property type="molecule type" value="Genomic_DNA"/>
</dbReference>
<name>A0A9P5T9X4_9AGAM</name>
<dbReference type="InterPro" id="IPR003615">
    <property type="entry name" value="HNH_nuc"/>
</dbReference>
<dbReference type="Proteomes" id="UP000759537">
    <property type="component" value="Unassembled WGS sequence"/>
</dbReference>
<protein>
    <recommendedName>
        <fullName evidence="1">HNH nuclease domain-containing protein</fullName>
    </recommendedName>
</protein>
<comment type="caution">
    <text evidence="2">The sequence shown here is derived from an EMBL/GenBank/DDBJ whole genome shotgun (WGS) entry which is preliminary data.</text>
</comment>
<keyword evidence="3" id="KW-1185">Reference proteome</keyword>
<dbReference type="AlphaFoldDB" id="A0A9P5T9X4"/>
<evidence type="ECO:0000313" key="2">
    <source>
        <dbReference type="EMBL" id="KAF8481642.1"/>
    </source>
</evidence>
<evidence type="ECO:0000313" key="3">
    <source>
        <dbReference type="Proteomes" id="UP000759537"/>
    </source>
</evidence>